<evidence type="ECO:0000256" key="2">
    <source>
        <dbReference type="SAM" id="Coils"/>
    </source>
</evidence>
<organism evidence="3 4">
    <name type="scientific">Suillus subaureus</name>
    <dbReference type="NCBI Taxonomy" id="48587"/>
    <lineage>
        <taxon>Eukaryota</taxon>
        <taxon>Fungi</taxon>
        <taxon>Dikarya</taxon>
        <taxon>Basidiomycota</taxon>
        <taxon>Agaricomycotina</taxon>
        <taxon>Agaricomycetes</taxon>
        <taxon>Agaricomycetidae</taxon>
        <taxon>Boletales</taxon>
        <taxon>Suillineae</taxon>
        <taxon>Suillaceae</taxon>
        <taxon>Suillus</taxon>
    </lineage>
</organism>
<dbReference type="AlphaFoldDB" id="A0A9P7J712"/>
<dbReference type="SUPFAM" id="SSF50978">
    <property type="entry name" value="WD40 repeat-like"/>
    <property type="match status" value="1"/>
</dbReference>
<evidence type="ECO:0000313" key="3">
    <source>
        <dbReference type="EMBL" id="KAG1806168.1"/>
    </source>
</evidence>
<feature type="repeat" description="WD" evidence="1">
    <location>
        <begin position="156"/>
        <end position="197"/>
    </location>
</feature>
<dbReference type="PANTHER" id="PTHR19879:SF9">
    <property type="entry name" value="TRANSCRIPTION INITIATION FACTOR TFIID SUBUNIT 5"/>
    <property type="match status" value="1"/>
</dbReference>
<dbReference type="InterPro" id="IPR036322">
    <property type="entry name" value="WD40_repeat_dom_sf"/>
</dbReference>
<proteinExistence type="predicted"/>
<dbReference type="EMBL" id="JABBWG010000047">
    <property type="protein sequence ID" value="KAG1806168.1"/>
    <property type="molecule type" value="Genomic_DNA"/>
</dbReference>
<feature type="repeat" description="WD" evidence="1">
    <location>
        <begin position="122"/>
        <end position="156"/>
    </location>
</feature>
<dbReference type="GeneID" id="64635064"/>
<dbReference type="RefSeq" id="XP_041187677.1">
    <property type="nucleotide sequence ID" value="XM_041341048.1"/>
</dbReference>
<dbReference type="OrthoDB" id="2690379at2759"/>
<comment type="caution">
    <text evidence="3">The sequence shown here is derived from an EMBL/GenBank/DDBJ whole genome shotgun (WGS) entry which is preliminary data.</text>
</comment>
<feature type="coiled-coil region" evidence="2">
    <location>
        <begin position="12"/>
        <end position="39"/>
    </location>
</feature>
<dbReference type="PROSITE" id="PS50082">
    <property type="entry name" value="WD_REPEATS_2"/>
    <property type="match status" value="2"/>
</dbReference>
<dbReference type="InterPro" id="IPR001680">
    <property type="entry name" value="WD40_rpt"/>
</dbReference>
<gene>
    <name evidence="3" type="ORF">BJ212DRAFT_1485921</name>
</gene>
<evidence type="ECO:0000313" key="4">
    <source>
        <dbReference type="Proteomes" id="UP000807769"/>
    </source>
</evidence>
<reference evidence="3" key="1">
    <citation type="journal article" date="2020" name="New Phytol.">
        <title>Comparative genomics reveals dynamic genome evolution in host specialist ectomycorrhizal fungi.</title>
        <authorList>
            <person name="Lofgren L.A."/>
            <person name="Nguyen N.H."/>
            <person name="Vilgalys R."/>
            <person name="Ruytinx J."/>
            <person name="Liao H.L."/>
            <person name="Branco S."/>
            <person name="Kuo A."/>
            <person name="LaButti K."/>
            <person name="Lipzen A."/>
            <person name="Andreopoulos W."/>
            <person name="Pangilinan J."/>
            <person name="Riley R."/>
            <person name="Hundley H."/>
            <person name="Na H."/>
            <person name="Barry K."/>
            <person name="Grigoriev I.V."/>
            <person name="Stajich J.E."/>
            <person name="Kennedy P.G."/>
        </authorList>
    </citation>
    <scope>NUCLEOTIDE SEQUENCE</scope>
    <source>
        <strain evidence="3">MN1</strain>
    </source>
</reference>
<keyword evidence="1" id="KW-0853">WD repeat</keyword>
<keyword evidence="2" id="KW-0175">Coiled coil</keyword>
<dbReference type="Gene3D" id="2.130.10.10">
    <property type="entry name" value="YVTN repeat-like/Quinoprotein amine dehydrogenase"/>
    <property type="match status" value="1"/>
</dbReference>
<accession>A0A9P7J712</accession>
<evidence type="ECO:0000256" key="1">
    <source>
        <dbReference type="PROSITE-ProRule" id="PRU00221"/>
    </source>
</evidence>
<keyword evidence="4" id="KW-1185">Reference proteome</keyword>
<dbReference type="Proteomes" id="UP000807769">
    <property type="component" value="Unassembled WGS sequence"/>
</dbReference>
<protein>
    <submittedName>
        <fullName evidence="3">Uncharacterized protein</fullName>
    </submittedName>
</protein>
<sequence>MNVKYHSQTKTPEDLQNEIELMKRQLGNLQAEQEVQKETMAKWQTANEVFRALGEIGWSQISAERKHDLVNTKGINNSTELYYNYRASDTTTMATYLMQEWDTSTWQQVGNGHWTGHCSLHIKDIVINPACTLVASASADKQVRIWRLSDQKTIAIFHHSAPTMCVTFSIDSKYILSGGGDGVISEWAVPEDANSQACFHHSLTLVT</sequence>
<dbReference type="SMART" id="SM00320">
    <property type="entry name" value="WD40"/>
    <property type="match status" value="2"/>
</dbReference>
<name>A0A9P7J712_9AGAM</name>
<dbReference type="InterPro" id="IPR015943">
    <property type="entry name" value="WD40/YVTN_repeat-like_dom_sf"/>
</dbReference>
<dbReference type="Pfam" id="PF00400">
    <property type="entry name" value="WD40"/>
    <property type="match status" value="2"/>
</dbReference>
<dbReference type="PANTHER" id="PTHR19879">
    <property type="entry name" value="TRANSCRIPTION INITIATION FACTOR TFIID"/>
    <property type="match status" value="1"/>
</dbReference>